<feature type="transmembrane region" description="Helical" evidence="8">
    <location>
        <begin position="32"/>
        <end position="50"/>
    </location>
</feature>
<organism evidence="11 12">
    <name type="scientific">Strongyloides stercoralis</name>
    <name type="common">Threadworm</name>
    <dbReference type="NCBI Taxonomy" id="6248"/>
    <lineage>
        <taxon>Eukaryota</taxon>
        <taxon>Metazoa</taxon>
        <taxon>Ecdysozoa</taxon>
        <taxon>Nematoda</taxon>
        <taxon>Chromadorea</taxon>
        <taxon>Rhabditida</taxon>
        <taxon>Tylenchina</taxon>
        <taxon>Panagrolaimomorpha</taxon>
        <taxon>Strongyloidoidea</taxon>
        <taxon>Strongyloididae</taxon>
        <taxon>Strongyloides</taxon>
    </lineage>
</organism>
<dbReference type="PROSITE" id="PS50156">
    <property type="entry name" value="SSD"/>
    <property type="match status" value="1"/>
</dbReference>
<feature type="compositionally biased region" description="Basic and acidic residues" evidence="7">
    <location>
        <begin position="1089"/>
        <end position="1100"/>
    </location>
</feature>
<feature type="transmembrane region" description="Helical" evidence="8">
    <location>
        <begin position="707"/>
        <end position="727"/>
    </location>
</feature>
<dbReference type="Pfam" id="PF02460">
    <property type="entry name" value="Patched"/>
    <property type="match status" value="1"/>
</dbReference>
<feature type="transmembrane region" description="Helical" evidence="8">
    <location>
        <begin position="504"/>
        <end position="527"/>
    </location>
</feature>
<dbReference type="Pfam" id="PF00566">
    <property type="entry name" value="RabGAP-TBC"/>
    <property type="match status" value="1"/>
</dbReference>
<feature type="region of interest" description="Disordered" evidence="7">
    <location>
        <begin position="1552"/>
        <end position="1574"/>
    </location>
</feature>
<keyword evidence="5 8" id="KW-0472">Membrane</keyword>
<dbReference type="PROSITE" id="PS50086">
    <property type="entry name" value="TBC_RABGAP"/>
    <property type="match status" value="1"/>
</dbReference>
<dbReference type="GO" id="GO:0006897">
    <property type="term" value="P:endocytosis"/>
    <property type="evidence" value="ECO:0007669"/>
    <property type="project" value="TreeGrafter"/>
</dbReference>
<dbReference type="InterPro" id="IPR000195">
    <property type="entry name" value="Rab-GAP-TBC_dom"/>
</dbReference>
<dbReference type="PANTHER" id="PTHR10796:SF88">
    <property type="entry name" value="SSD DOMAIN-CONTAINING PROTEIN"/>
    <property type="match status" value="1"/>
</dbReference>
<dbReference type="Gene3D" id="1.10.8.270">
    <property type="entry name" value="putative rabgap domain of human tbc1 domain family member 14 like domains"/>
    <property type="match status" value="1"/>
</dbReference>
<dbReference type="InterPro" id="IPR000731">
    <property type="entry name" value="SSD"/>
</dbReference>
<name>A0AAF5DPA7_STRER</name>
<dbReference type="AlphaFoldDB" id="A0AAF5DPA7"/>
<feature type="transmembrane region" description="Helical" evidence="8">
    <location>
        <begin position="803"/>
        <end position="827"/>
    </location>
</feature>
<evidence type="ECO:0000256" key="3">
    <source>
        <dbReference type="ARBA" id="ARBA00022692"/>
    </source>
</evidence>
<feature type="domain" description="SSD" evidence="10">
    <location>
        <begin position="280"/>
        <end position="448"/>
    </location>
</feature>
<keyword evidence="3 8" id="KW-0812">Transmembrane</keyword>
<comment type="subcellular location">
    <subcellularLocation>
        <location evidence="1">Membrane</location>
        <topology evidence="1">Multi-pass membrane protein</topology>
    </subcellularLocation>
</comment>
<evidence type="ECO:0000259" key="10">
    <source>
        <dbReference type="PROSITE" id="PS50156"/>
    </source>
</evidence>
<dbReference type="GO" id="GO:0005886">
    <property type="term" value="C:plasma membrane"/>
    <property type="evidence" value="ECO:0007669"/>
    <property type="project" value="TreeGrafter"/>
</dbReference>
<dbReference type="GO" id="GO:0018996">
    <property type="term" value="P:molting cycle, collagen and cuticulin-based cuticle"/>
    <property type="evidence" value="ECO:0007669"/>
    <property type="project" value="TreeGrafter"/>
</dbReference>
<evidence type="ECO:0000256" key="2">
    <source>
        <dbReference type="ARBA" id="ARBA00005585"/>
    </source>
</evidence>
<feature type="region of interest" description="Disordered" evidence="7">
    <location>
        <begin position="1083"/>
        <end position="1118"/>
    </location>
</feature>
<comment type="similarity">
    <text evidence="2">Belongs to the patched family.</text>
</comment>
<dbReference type="SUPFAM" id="SSF82866">
    <property type="entry name" value="Multidrug efflux transporter AcrB transmembrane domain"/>
    <property type="match status" value="2"/>
</dbReference>
<keyword evidence="6" id="KW-0325">Glycoprotein</keyword>
<feature type="transmembrane region" description="Helical" evidence="8">
    <location>
        <begin position="734"/>
        <end position="754"/>
    </location>
</feature>
<dbReference type="InterPro" id="IPR003392">
    <property type="entry name" value="PTHD_SSD"/>
</dbReference>
<evidence type="ECO:0000256" key="4">
    <source>
        <dbReference type="ARBA" id="ARBA00022989"/>
    </source>
</evidence>
<dbReference type="SMART" id="SM00164">
    <property type="entry name" value="TBC"/>
    <property type="match status" value="1"/>
</dbReference>
<dbReference type="FunFam" id="1.10.8.270:FF:000016">
    <property type="entry name" value="TBC1 domain family member 2A"/>
    <property type="match status" value="1"/>
</dbReference>
<evidence type="ECO:0000256" key="8">
    <source>
        <dbReference type="SAM" id="Phobius"/>
    </source>
</evidence>
<feature type="transmembrane region" description="Helical" evidence="8">
    <location>
        <begin position="308"/>
        <end position="333"/>
    </location>
</feature>
<dbReference type="Gene3D" id="1.20.1640.10">
    <property type="entry name" value="Multidrug efflux transporter AcrB transmembrane domain"/>
    <property type="match status" value="2"/>
</dbReference>
<feature type="transmembrane region" description="Helical" evidence="8">
    <location>
        <begin position="277"/>
        <end position="296"/>
    </location>
</feature>
<proteinExistence type="inferred from homology"/>
<dbReference type="PANTHER" id="PTHR10796">
    <property type="entry name" value="PATCHED-RELATED"/>
    <property type="match status" value="1"/>
</dbReference>
<feature type="domain" description="Rab-GAP TBC" evidence="9">
    <location>
        <begin position="1205"/>
        <end position="1397"/>
    </location>
</feature>
<feature type="compositionally biased region" description="Acidic residues" evidence="7">
    <location>
        <begin position="1101"/>
        <end position="1114"/>
    </location>
</feature>
<feature type="transmembrane region" description="Helical" evidence="8">
    <location>
        <begin position="339"/>
        <end position="359"/>
    </location>
</feature>
<evidence type="ECO:0000313" key="11">
    <source>
        <dbReference type="Proteomes" id="UP000035681"/>
    </source>
</evidence>
<evidence type="ECO:0000313" key="12">
    <source>
        <dbReference type="WBParaSite" id="TCONS_00016675.p1"/>
    </source>
</evidence>
<evidence type="ECO:0000256" key="6">
    <source>
        <dbReference type="ARBA" id="ARBA00023180"/>
    </source>
</evidence>
<keyword evidence="4 8" id="KW-1133">Transmembrane helix</keyword>
<keyword evidence="11" id="KW-1185">Reference proteome</keyword>
<evidence type="ECO:0000256" key="5">
    <source>
        <dbReference type="ARBA" id="ARBA00023136"/>
    </source>
</evidence>
<evidence type="ECO:0000256" key="7">
    <source>
        <dbReference type="SAM" id="MobiDB-lite"/>
    </source>
</evidence>
<evidence type="ECO:0000259" key="9">
    <source>
        <dbReference type="PROSITE" id="PS50086"/>
    </source>
</evidence>
<dbReference type="InterPro" id="IPR051697">
    <property type="entry name" value="Patched_domain-protein"/>
</dbReference>
<dbReference type="Proteomes" id="UP000035681">
    <property type="component" value="Unplaced"/>
</dbReference>
<dbReference type="GO" id="GO:0030659">
    <property type="term" value="C:cytoplasmic vesicle membrane"/>
    <property type="evidence" value="ECO:0007669"/>
    <property type="project" value="TreeGrafter"/>
</dbReference>
<dbReference type="InterPro" id="IPR035969">
    <property type="entry name" value="Rab-GAP_TBC_sf"/>
</dbReference>
<feature type="transmembrane region" description="Helical" evidence="8">
    <location>
        <begin position="839"/>
        <end position="862"/>
    </location>
</feature>
<dbReference type="SUPFAM" id="SSF47923">
    <property type="entry name" value="Ypt/Rab-GAP domain of gyp1p"/>
    <property type="match status" value="2"/>
</dbReference>
<evidence type="ECO:0000256" key="1">
    <source>
        <dbReference type="ARBA" id="ARBA00004141"/>
    </source>
</evidence>
<sequence>MENITSSEEASIFIKFLHTFFDQIGRFVTKNFIFILIITVIITSLCGLHVSKTKQTSIPYGYTPSDARSIKEIEIYEKFFNQNGRGITIFIMVLAKDNGTMLRNECLNDTVKIIDYLQNNITFFESKTGNNLTFSQFCTGFCEINEGIKQFYNGFQILWKDSKSGLKSKDLRVNLSYPITSLFGRSFSVQENLFGVKLKENVTVDDTTNMEFAKMIILQLRSEKKPTWTLSDVKKYEIKISTYLKDSFQSENIFAMGISQSYLEKEMTMTGKSMEPFLGVGFILMTIFTIITTYISSAINRQFTLYKFILTFSACIVPLMSTAVTFSLMIFFGFPFSPILAITPFLILAIGIDDSFLMIHAQQRFISKKLSKIGYKRMLKEDIEDCIAYVTCETGPSILLSAFTNILAFFVGCITSPPEIQLFCIGNGFAILIDTIYQLTTFSAIMTYVCKKEFTHMVDDEKYTLINRIHKKINMSPELSRKTKDKLIKMVKSLINLITKWKMILLLFIIFILYVIFSIMGILQLHINLRPEKFFLPNSQLLDANHYKTEYVIPIMTPLMIFVGKPGNLSDPIQVEKLEMMVNDFENMENSIGKISTRFFLRDFIEFNNAIGEEEGHLNIEEFEKFLQWPEYSFWKGFLKFKNGTNELDSFFFTTGFEGKELRDITYRGNLLQLWRKKADTYKDEFDVSIYNDDSPVIDLINTIPSVTLQSSVITFISMGFVVFWFLYDMKSILIASASIFFICLGVIGYLNWWNIDLDPIMMATIIMTIGFSVDMPAHICFHYHKASLEYPNCNSKKLIEHTMHAVAFPILQAGFSTITCVISLLWVNLYMGEVFVKSMTLCVILSLLVGLIMIPIIYYVIEKISCKKKGNIIVPVSVDISSNDTISEGSLSITNIKPIKKKQLEKMVSPPPPAESNYVEIIHYPSFSPDEKGSRDNYSHSIYPSPYGNRKNERYQMSHSYSGYIPNNPIIHPGKQDRSHSVITSKEFTGVYIHQNKKFHNIMDAADILEKKKTEKNDDFMMIHDNNSPRTIYAGKQIPHNIISSNKIPFVDEIKPVNVPHSGNIIIYDEEIGKETDILDSESDDDEIVHRHSNDKQFEESSDDSDEDEEELSPEYKDLMEREEIKIKYFGNPEGRADDWENPDFNLYKMTDRYGFVHKDLNKIDTEDMIHEKQLELKREYKWLKMLKNKGKNHRKWEERIWKGIPDKMRPKVWPILLECQELKDKYPKNYYKELLEKSLLVCKDIKQIDLDINRTYRDHLAFRKRYDLKQKSLFNLLTACAMFNTEVGYCQGMSQIGALFLMYMDEEDSFWCMHSLLTNKKWGMHGFFKIGFPSLMRYEKHFNRIVEKYLPKLHKHLQNQDIPSIYLTKWWFGCFLDRVPFPLALRFWDVFLLNGSCMLIVIGYTILHLHQKKLKKCSIEGYLHYIQDTLADDFGYTMYDTMLNLERNYKKLKNNNDHLPPPPGENDPIEVPQQSFGVIMNRSLDEIKSEIDEIRSIRKSRCNSTTGKSPGISKKKLPNQLMEEINEKNKNSSKSINYKNKELYINISDKHNSTYSPSSKTKFSRDKVDNKSVTNTSPSLKYCNTSITSYTNPSDPYYHSQQDPKIQLTKYGKTHPDSPLIGRWTPTTNRNIPSYPLNGSNRYSFYDNVEELANETRVIKLPNNVTCIEMDDDILSSKQSSIGYSNNQQNKFYKNNIESGRIQYNTSNVNPYQQHYHPPNNMQYTKSPPKDYRMMEDVKYIQKRGNGIVYSKDGLKNANVIERQSFI</sequence>
<dbReference type="Gene3D" id="1.10.472.80">
    <property type="entry name" value="Ypt/Rab-GAP domain of gyp1p, domain 3"/>
    <property type="match status" value="1"/>
</dbReference>
<protein>
    <submittedName>
        <fullName evidence="12">SSD domain-containing protein</fullName>
    </submittedName>
</protein>
<accession>A0AAF5DPA7</accession>
<dbReference type="WBParaSite" id="TCONS_00016675.p1">
    <property type="protein sequence ID" value="TCONS_00016675.p1"/>
    <property type="gene ID" value="XLOC_011322"/>
</dbReference>
<reference evidence="12" key="1">
    <citation type="submission" date="2024-02" db="UniProtKB">
        <authorList>
            <consortium name="WormBaseParasite"/>
        </authorList>
    </citation>
    <scope>IDENTIFICATION</scope>
</reference>